<evidence type="ECO:0008006" key="3">
    <source>
        <dbReference type="Google" id="ProtNLM"/>
    </source>
</evidence>
<organism evidence="1 2">
    <name type="scientific">Pseudomonas fluorescens</name>
    <dbReference type="NCBI Taxonomy" id="294"/>
    <lineage>
        <taxon>Bacteria</taxon>
        <taxon>Pseudomonadati</taxon>
        <taxon>Pseudomonadota</taxon>
        <taxon>Gammaproteobacteria</taxon>
        <taxon>Pseudomonadales</taxon>
        <taxon>Pseudomonadaceae</taxon>
        <taxon>Pseudomonas</taxon>
    </lineage>
</organism>
<dbReference type="InterPro" id="IPR023346">
    <property type="entry name" value="Lysozyme-like_dom_sf"/>
</dbReference>
<sequence>MIISPPFIPAPVEGESDDEFLARAMVGGAPGDGGYPLSFDLNWHGGVHLTAPQEEGRALPVRAISDGTLVYVRMPTAESSDPDHPLRYRDTWTDDGCVVIKHETEIGEGEKAKVIFYSIYMHLSRVALGSPQKGKAVYRKDSIGDAGSIYGEKGRIHFEIVADDSQIVNLVGRKDRDLDFQTSEGRRESFWGDAYFFIPPEVLLYERAPQNILSAQNNSPIVYRCPAMPKEPVPIQEGGSQANPAVASNLVEGYEWVLASELQKGIFVRMHYGLGECKLTSFTHSGFELGEIKEKPAYEYRLCKIAEDTFPKSPSAGLELLRFGRVLGTDHLQPADAAHWRQITFPEKNGGNSLVGWVDLNSPTITRFSDADFPHWQGWQLVDDDTDTDSHCQSPFIRAVLSLDARKVVSDNTDAIGIAASPAYAALSIEQKKLLSERYMIERGINQDKLRSPVIKERIKRLICKFPSEWCKSDFDTRYDWLLKVGENGPMPQEDFNKLKSHQQLLGFWEDAADEGIESNHWHFPPKEFIAAFRKCGWLAAQEMTQCFPRRLLHLRSTQFHSTVTSWAAAFDKVKNWTLSFSIATRRYGISANKLRLLHFLAHVVPETGNLKFVKEINGEQKSYSPYYGRGLIQLTHLSNYKLYGDFRRFSGSGVPIRYSELGWDPDMLIARDNNGGHNYQSCADSACFYVIKRNKMLSHLDAGAEQSNAITASKDVNGYVDIEKLNGLDARLQSVVYLKTILTDFVKVSDTLRITFDWRRNSSQEPVLDANGHVVMVGTPPKPKKKFYRTTHLIDVSLEHQKP</sequence>
<name>A0A5E6Q9W5_PSEFL</name>
<accession>A0A5E6Q9W5</accession>
<dbReference type="InterPro" id="IPR011055">
    <property type="entry name" value="Dup_hybrid_motif"/>
</dbReference>
<dbReference type="Proteomes" id="UP000326729">
    <property type="component" value="Unassembled WGS sequence"/>
</dbReference>
<protein>
    <recommendedName>
        <fullName evidence="3">Peptidase M23 domain-containing protein</fullName>
    </recommendedName>
</protein>
<evidence type="ECO:0000313" key="1">
    <source>
        <dbReference type="EMBL" id="VVM52149.1"/>
    </source>
</evidence>
<dbReference type="Gene3D" id="2.70.70.10">
    <property type="entry name" value="Glucose Permease (Domain IIA)"/>
    <property type="match status" value="1"/>
</dbReference>
<dbReference type="OrthoDB" id="1491023at2"/>
<dbReference type="AlphaFoldDB" id="A0A5E6Q9W5"/>
<dbReference type="EMBL" id="CABVGY010000004">
    <property type="protein sequence ID" value="VVM52149.1"/>
    <property type="molecule type" value="Genomic_DNA"/>
</dbReference>
<gene>
    <name evidence="1" type="ORF">PS659_00867</name>
</gene>
<dbReference type="Gene3D" id="1.10.530.10">
    <property type="match status" value="1"/>
</dbReference>
<evidence type="ECO:0000313" key="2">
    <source>
        <dbReference type="Proteomes" id="UP000326729"/>
    </source>
</evidence>
<dbReference type="RefSeq" id="WP_150715002.1">
    <property type="nucleotide sequence ID" value="NZ_CABVGY010000004.1"/>
</dbReference>
<reference evidence="1 2" key="1">
    <citation type="submission" date="2019-09" db="EMBL/GenBank/DDBJ databases">
        <authorList>
            <person name="Chandra G."/>
            <person name="Truman W A."/>
        </authorList>
    </citation>
    <scope>NUCLEOTIDE SEQUENCE [LARGE SCALE GENOMIC DNA]</scope>
    <source>
        <strain evidence="1">PS659</strain>
    </source>
</reference>
<proteinExistence type="predicted"/>
<dbReference type="CDD" id="cd12797">
    <property type="entry name" value="M23_peptidase"/>
    <property type="match status" value="1"/>
</dbReference>
<dbReference type="SUPFAM" id="SSF53955">
    <property type="entry name" value="Lysozyme-like"/>
    <property type="match status" value="1"/>
</dbReference>